<accession>A0A7C4JKC1</accession>
<dbReference type="UniPathway" id="UPA00060"/>
<keyword evidence="3 9" id="KW-0820">tRNA-binding</keyword>
<keyword evidence="2 9" id="KW-0963">Cytoplasm</keyword>
<dbReference type="GO" id="GO:0140741">
    <property type="term" value="F:tRNA-uracil-4 sulfurtransferase activity"/>
    <property type="evidence" value="ECO:0007669"/>
    <property type="project" value="UniProtKB-EC"/>
</dbReference>
<dbReference type="SUPFAM" id="SSF143437">
    <property type="entry name" value="THUMP domain-like"/>
    <property type="match status" value="1"/>
</dbReference>
<dbReference type="Pfam" id="PF22025">
    <property type="entry name" value="ThiI_fer"/>
    <property type="match status" value="1"/>
</dbReference>
<feature type="binding site" evidence="9">
    <location>
        <position position="274"/>
    </location>
    <ligand>
        <name>ATP</name>
        <dbReference type="ChEBI" id="CHEBI:30616"/>
    </ligand>
</feature>
<dbReference type="SUPFAM" id="SSF52402">
    <property type="entry name" value="Adenine nucleotide alpha hydrolases-like"/>
    <property type="match status" value="1"/>
</dbReference>
<feature type="binding site" evidence="9">
    <location>
        <begin position="189"/>
        <end position="190"/>
    </location>
    <ligand>
        <name>ATP</name>
        <dbReference type="ChEBI" id="CHEBI:30616"/>
    </ligand>
</feature>
<dbReference type="EC" id="2.8.1.4" evidence="9"/>
<dbReference type="GO" id="GO:0000049">
    <property type="term" value="F:tRNA binding"/>
    <property type="evidence" value="ECO:0007669"/>
    <property type="project" value="UniProtKB-UniRule"/>
</dbReference>
<dbReference type="EMBL" id="DTBD01000029">
    <property type="protein sequence ID" value="HGQ64401.1"/>
    <property type="molecule type" value="Genomic_DNA"/>
</dbReference>
<proteinExistence type="inferred from homology"/>
<dbReference type="CDD" id="cd11716">
    <property type="entry name" value="THUMP_ThiI"/>
    <property type="match status" value="1"/>
</dbReference>
<dbReference type="InterPro" id="IPR003720">
    <property type="entry name" value="tRNA_STrfase"/>
</dbReference>
<name>A0A7C4JKC1_9CREN</name>
<dbReference type="EMBL" id="DTCK01000034">
    <property type="protein sequence ID" value="HGQ36116.1"/>
    <property type="molecule type" value="Genomic_DNA"/>
</dbReference>
<dbReference type="Pfam" id="PF02926">
    <property type="entry name" value="THUMP"/>
    <property type="match status" value="1"/>
</dbReference>
<dbReference type="GO" id="GO:0002937">
    <property type="term" value="P:tRNA 4-thiouridine biosynthesis"/>
    <property type="evidence" value="ECO:0007669"/>
    <property type="project" value="TreeGrafter"/>
</dbReference>
<dbReference type="HAMAP" id="MF_00021">
    <property type="entry name" value="ThiI"/>
    <property type="match status" value="1"/>
</dbReference>
<evidence type="ECO:0000256" key="9">
    <source>
        <dbReference type="HAMAP-Rule" id="MF_00021"/>
    </source>
</evidence>
<keyword evidence="5 9" id="KW-0547">Nucleotide-binding</keyword>
<dbReference type="Gene3D" id="3.40.50.620">
    <property type="entry name" value="HUPs"/>
    <property type="match status" value="1"/>
</dbReference>
<evidence type="ECO:0000259" key="10">
    <source>
        <dbReference type="PROSITE" id="PS51165"/>
    </source>
</evidence>
<comment type="subcellular location">
    <subcellularLocation>
        <location evidence="1 9">Cytoplasm</location>
    </subcellularLocation>
</comment>
<dbReference type="PROSITE" id="PS51165">
    <property type="entry name" value="THUMP"/>
    <property type="match status" value="1"/>
</dbReference>
<dbReference type="PANTHER" id="PTHR43209">
    <property type="entry name" value="TRNA SULFURTRANSFERASE"/>
    <property type="match status" value="1"/>
</dbReference>
<dbReference type="InterPro" id="IPR054173">
    <property type="entry name" value="ThiI_fer"/>
</dbReference>
<comment type="caution">
    <text evidence="9">Lacks conserved residue(s) required for the propagation of feature annotation.</text>
</comment>
<dbReference type="GO" id="GO:0005524">
    <property type="term" value="F:ATP binding"/>
    <property type="evidence" value="ECO:0007669"/>
    <property type="project" value="UniProtKB-UniRule"/>
</dbReference>
<dbReference type="GO" id="GO:0052837">
    <property type="term" value="P:thiazole biosynthetic process"/>
    <property type="evidence" value="ECO:0007669"/>
    <property type="project" value="TreeGrafter"/>
</dbReference>
<evidence type="ECO:0000313" key="12">
    <source>
        <dbReference type="EMBL" id="HGQ64401.1"/>
    </source>
</evidence>
<comment type="function">
    <text evidence="9">Catalyzes the ATP-dependent transfer of a sulfur to tRNA to produce 4-thiouridine in position 8 of tRNAs, which functions as a near-UV photosensor. Also catalyzes the transfer of sulfur to the sulfur carrier protein ThiS, forming ThiS-thiocarboxylate. This is a step in the synthesis of thiazole, in the thiamine biosynthesis pathway. The sulfur is donated as persulfide by IscS.</text>
</comment>
<feature type="domain" description="THUMP" evidence="10">
    <location>
        <begin position="66"/>
        <end position="171"/>
    </location>
</feature>
<keyword evidence="7 9" id="KW-0694">RNA-binding</keyword>
<dbReference type="PANTHER" id="PTHR43209:SF1">
    <property type="entry name" value="TRNA SULFURTRANSFERASE"/>
    <property type="match status" value="1"/>
</dbReference>
<keyword evidence="8 9" id="KW-0784">Thiamine biosynthesis</keyword>
<dbReference type="InterPro" id="IPR049961">
    <property type="entry name" value="ThiI_N"/>
</dbReference>
<evidence type="ECO:0000256" key="5">
    <source>
        <dbReference type="ARBA" id="ARBA00022741"/>
    </source>
</evidence>
<reference evidence="12" key="1">
    <citation type="journal article" date="2020" name="mSystems">
        <title>Genome- and Community-Level Interaction Insights into Carbon Utilization and Element Cycling Functions of Hydrothermarchaeota in Hydrothermal Sediment.</title>
        <authorList>
            <person name="Zhou Z."/>
            <person name="Liu Y."/>
            <person name="Xu W."/>
            <person name="Pan J."/>
            <person name="Luo Z.H."/>
            <person name="Li M."/>
        </authorList>
    </citation>
    <scope>NUCLEOTIDE SEQUENCE [LARGE SCALE GENOMIC DNA]</scope>
    <source>
        <strain evidence="12">SpSt-637</strain>
        <strain evidence="11">SpSt-667</strain>
    </source>
</reference>
<evidence type="ECO:0000256" key="1">
    <source>
        <dbReference type="ARBA" id="ARBA00004496"/>
    </source>
</evidence>
<dbReference type="NCBIfam" id="TIGR00342">
    <property type="entry name" value="tRNA uracil 4-sulfurtransferase ThiI"/>
    <property type="match status" value="1"/>
</dbReference>
<organism evidence="12">
    <name type="scientific">Ignisphaera aggregans</name>
    <dbReference type="NCBI Taxonomy" id="334771"/>
    <lineage>
        <taxon>Archaea</taxon>
        <taxon>Thermoproteota</taxon>
        <taxon>Thermoprotei</taxon>
        <taxon>Desulfurococcales</taxon>
        <taxon>Desulfurococcaceae</taxon>
        <taxon>Ignisphaera</taxon>
    </lineage>
</organism>
<dbReference type="InterPro" id="IPR020536">
    <property type="entry name" value="ThiI_AANH"/>
</dbReference>
<keyword evidence="4 9" id="KW-0808">Transferase</keyword>
<dbReference type="InterPro" id="IPR014729">
    <property type="entry name" value="Rossmann-like_a/b/a_fold"/>
</dbReference>
<evidence type="ECO:0000256" key="8">
    <source>
        <dbReference type="ARBA" id="ARBA00022977"/>
    </source>
</evidence>
<evidence type="ECO:0000256" key="2">
    <source>
        <dbReference type="ARBA" id="ARBA00022490"/>
    </source>
</evidence>
<comment type="catalytic activity">
    <reaction evidence="9">
        <text>[ThiI sulfur-carrier protein]-S-sulfanyl-L-cysteine + a uridine in tRNA + 2 reduced [2Fe-2S]-[ferredoxin] + ATP + H(+) = [ThiI sulfur-carrier protein]-L-cysteine + a 4-thiouridine in tRNA + 2 oxidized [2Fe-2S]-[ferredoxin] + AMP + diphosphate</text>
        <dbReference type="Rhea" id="RHEA:24176"/>
        <dbReference type="Rhea" id="RHEA-COMP:10000"/>
        <dbReference type="Rhea" id="RHEA-COMP:10001"/>
        <dbReference type="Rhea" id="RHEA-COMP:13337"/>
        <dbReference type="Rhea" id="RHEA-COMP:13338"/>
        <dbReference type="Rhea" id="RHEA-COMP:13339"/>
        <dbReference type="Rhea" id="RHEA-COMP:13340"/>
        <dbReference type="ChEBI" id="CHEBI:15378"/>
        <dbReference type="ChEBI" id="CHEBI:29950"/>
        <dbReference type="ChEBI" id="CHEBI:30616"/>
        <dbReference type="ChEBI" id="CHEBI:33019"/>
        <dbReference type="ChEBI" id="CHEBI:33737"/>
        <dbReference type="ChEBI" id="CHEBI:33738"/>
        <dbReference type="ChEBI" id="CHEBI:61963"/>
        <dbReference type="ChEBI" id="CHEBI:65315"/>
        <dbReference type="ChEBI" id="CHEBI:136798"/>
        <dbReference type="ChEBI" id="CHEBI:456215"/>
        <dbReference type="EC" id="2.8.1.4"/>
    </reaction>
</comment>
<comment type="similarity">
    <text evidence="9">Belongs to the ThiI family.</text>
</comment>
<evidence type="ECO:0000256" key="6">
    <source>
        <dbReference type="ARBA" id="ARBA00022840"/>
    </source>
</evidence>
<feature type="binding site" evidence="9">
    <location>
        <position position="296"/>
    </location>
    <ligand>
        <name>ATP</name>
        <dbReference type="ChEBI" id="CHEBI:30616"/>
    </ligand>
</feature>
<dbReference type="Gene3D" id="3.30.2130.30">
    <property type="match status" value="1"/>
</dbReference>
<evidence type="ECO:0000313" key="11">
    <source>
        <dbReference type="EMBL" id="HGQ36116.1"/>
    </source>
</evidence>
<dbReference type="InterPro" id="IPR050102">
    <property type="entry name" value="tRNA_sulfurtransferase_ThiI"/>
</dbReference>
<feature type="binding site" evidence="9">
    <location>
        <position position="305"/>
    </location>
    <ligand>
        <name>ATP</name>
        <dbReference type="ChEBI" id="CHEBI:30616"/>
    </ligand>
</feature>
<keyword evidence="6 9" id="KW-0067">ATP-binding</keyword>
<dbReference type="AlphaFoldDB" id="A0A7C4JKC1"/>
<evidence type="ECO:0000256" key="7">
    <source>
        <dbReference type="ARBA" id="ARBA00022884"/>
    </source>
</evidence>
<gene>
    <name evidence="9 12" type="primary">thiI</name>
    <name evidence="12" type="ORF">ENU08_04065</name>
    <name evidence="11" type="ORF">ENU41_05495</name>
</gene>
<dbReference type="GO" id="GO:0004810">
    <property type="term" value="F:CCA tRNA nucleotidyltransferase activity"/>
    <property type="evidence" value="ECO:0007669"/>
    <property type="project" value="InterPro"/>
</dbReference>
<protein>
    <recommendedName>
        <fullName evidence="9">Probable tRNA sulfurtransferase</fullName>
        <ecNumber evidence="9">2.8.1.4</ecNumber>
    </recommendedName>
    <alternativeName>
        <fullName evidence="9">Sulfur carrier protein ThiS sulfurtransferase</fullName>
    </alternativeName>
    <alternativeName>
        <fullName evidence="9">Thiamine biosynthesis protein ThiI</fullName>
    </alternativeName>
    <alternativeName>
        <fullName evidence="9">tRNA 4-thiouridine synthase</fullName>
    </alternativeName>
</protein>
<dbReference type="Pfam" id="PF02568">
    <property type="entry name" value="ThiI"/>
    <property type="match status" value="1"/>
</dbReference>
<comment type="caution">
    <text evidence="12">The sequence shown here is derived from an EMBL/GenBank/DDBJ whole genome shotgun (WGS) entry which is preliminary data.</text>
</comment>
<comment type="pathway">
    <text evidence="9">Cofactor biosynthesis; thiamine diphosphate biosynthesis.</text>
</comment>
<dbReference type="GO" id="GO:0009229">
    <property type="term" value="P:thiamine diphosphate biosynthetic process"/>
    <property type="evidence" value="ECO:0007669"/>
    <property type="project" value="UniProtKB-UniRule"/>
</dbReference>
<dbReference type="SMART" id="SM00981">
    <property type="entry name" value="THUMP"/>
    <property type="match status" value="1"/>
</dbReference>
<dbReference type="InterPro" id="IPR004114">
    <property type="entry name" value="THUMP_dom"/>
</dbReference>
<dbReference type="InterPro" id="IPR049962">
    <property type="entry name" value="THUMP_ThiI"/>
</dbReference>
<evidence type="ECO:0000256" key="3">
    <source>
        <dbReference type="ARBA" id="ARBA00022555"/>
    </source>
</evidence>
<comment type="catalytic activity">
    <reaction evidence="9">
        <text>[ThiS sulfur-carrier protein]-C-terminal Gly-Gly-AMP + S-sulfanyl-L-cysteinyl-[cysteine desulfurase] + AH2 = [ThiS sulfur-carrier protein]-C-terminal-Gly-aminoethanethioate + L-cysteinyl-[cysteine desulfurase] + A + AMP + 2 H(+)</text>
        <dbReference type="Rhea" id="RHEA:43340"/>
        <dbReference type="Rhea" id="RHEA-COMP:12157"/>
        <dbReference type="Rhea" id="RHEA-COMP:12158"/>
        <dbReference type="Rhea" id="RHEA-COMP:12910"/>
        <dbReference type="Rhea" id="RHEA-COMP:19908"/>
        <dbReference type="ChEBI" id="CHEBI:13193"/>
        <dbReference type="ChEBI" id="CHEBI:15378"/>
        <dbReference type="ChEBI" id="CHEBI:17499"/>
        <dbReference type="ChEBI" id="CHEBI:29950"/>
        <dbReference type="ChEBI" id="CHEBI:61963"/>
        <dbReference type="ChEBI" id="CHEBI:90618"/>
        <dbReference type="ChEBI" id="CHEBI:232372"/>
        <dbReference type="ChEBI" id="CHEBI:456215"/>
    </reaction>
</comment>
<dbReference type="GO" id="GO:0005829">
    <property type="term" value="C:cytosol"/>
    <property type="evidence" value="ECO:0007669"/>
    <property type="project" value="TreeGrafter"/>
</dbReference>
<sequence>MDLAILVRYGEIALKGQVVRSRMEQCLANSIEWRLRRIGLEEFYVSRERGRIFVKIPWVKDLNKLSFYAKELTKTFGVVSISPTVEVDNNIETIMFVSTELARNVVSRKNVKTFAVRARRVESYPITSKEIKKIVGQKIKDSLNLSVNLENPDFEIFIEVREKKAYIFTDIIEGPGGLPYGVEGLCIALFSGGMDSALALWLMARRGCEVLPLHMVFRPYYSEEAYQRVFNVMKFLREWIPRNKVEVLFVENYPELMNEVVEVVPAKLRCLACKKLMLLIADKIAIERKAKAIVTGDSLGQVASQTLDNIYVISKDIKVPVLRPLIAMDKQEITNTINKLGLFDVVAKNVGKCRLLPQHPETHAKPDTLDPYIDILRKLVDKAFISSVFID</sequence>
<evidence type="ECO:0000256" key="4">
    <source>
        <dbReference type="ARBA" id="ARBA00022679"/>
    </source>
</evidence>
<dbReference type="GO" id="GO:0009228">
    <property type="term" value="P:thiamine biosynthetic process"/>
    <property type="evidence" value="ECO:0007669"/>
    <property type="project" value="UniProtKB-KW"/>
</dbReference>